<protein>
    <recommendedName>
        <fullName evidence="1">Integrase catalytic domain-containing protein</fullName>
    </recommendedName>
</protein>
<dbReference type="STRING" id="313367.JSE7799_01618"/>
<feature type="domain" description="Integrase catalytic" evidence="1">
    <location>
        <begin position="2"/>
        <end position="49"/>
    </location>
</feature>
<keyword evidence="3" id="KW-1185">Reference proteome</keyword>
<name>A0A0M7B9M6_9RHOB</name>
<accession>A0A0M7B9M6</accession>
<sequence length="84" mass="9796">MVERFNGRIEEVLQSHHFRSGEDLETTLHRYVWLYNQQLPQSALASKAPLQAMKDWHKIKPELFKKQPYYLLGCDSASGAPLPR</sequence>
<evidence type="ECO:0000313" key="3">
    <source>
        <dbReference type="Proteomes" id="UP000049455"/>
    </source>
</evidence>
<evidence type="ECO:0000313" key="2">
    <source>
        <dbReference type="EMBL" id="CUH38899.1"/>
    </source>
</evidence>
<dbReference type="SUPFAM" id="SSF53098">
    <property type="entry name" value="Ribonuclease H-like"/>
    <property type="match status" value="1"/>
</dbReference>
<organism evidence="2 3">
    <name type="scientific">Jannaschia seosinensis</name>
    <dbReference type="NCBI Taxonomy" id="313367"/>
    <lineage>
        <taxon>Bacteria</taxon>
        <taxon>Pseudomonadati</taxon>
        <taxon>Pseudomonadota</taxon>
        <taxon>Alphaproteobacteria</taxon>
        <taxon>Rhodobacterales</taxon>
        <taxon>Roseobacteraceae</taxon>
        <taxon>Jannaschia</taxon>
    </lineage>
</organism>
<dbReference type="Pfam" id="PF13683">
    <property type="entry name" value="rve_3"/>
    <property type="match status" value="1"/>
</dbReference>
<evidence type="ECO:0000259" key="1">
    <source>
        <dbReference type="Pfam" id="PF13683"/>
    </source>
</evidence>
<dbReference type="Gene3D" id="3.30.420.10">
    <property type="entry name" value="Ribonuclease H-like superfamily/Ribonuclease H"/>
    <property type="match status" value="1"/>
</dbReference>
<dbReference type="GO" id="GO:0015074">
    <property type="term" value="P:DNA integration"/>
    <property type="evidence" value="ECO:0007669"/>
    <property type="project" value="InterPro"/>
</dbReference>
<dbReference type="GO" id="GO:0003676">
    <property type="term" value="F:nucleic acid binding"/>
    <property type="evidence" value="ECO:0007669"/>
    <property type="project" value="InterPro"/>
</dbReference>
<proteinExistence type="predicted"/>
<gene>
    <name evidence="2" type="ORF">JSE7799_01618</name>
</gene>
<dbReference type="InterPro" id="IPR001584">
    <property type="entry name" value="Integrase_cat-core"/>
</dbReference>
<dbReference type="AlphaFoldDB" id="A0A0M7B9M6"/>
<reference evidence="2 3" key="1">
    <citation type="submission" date="2015-09" db="EMBL/GenBank/DDBJ databases">
        <authorList>
            <person name="Jackson K.R."/>
            <person name="Lunt B.L."/>
            <person name="Fisher J.N.B."/>
            <person name="Gardner A.V."/>
            <person name="Bailey M.E."/>
            <person name="Deus L.M."/>
            <person name="Earl A.S."/>
            <person name="Gibby P.D."/>
            <person name="Hartmann K.A."/>
            <person name="Liu J.E."/>
            <person name="Manci A.M."/>
            <person name="Nielsen D.A."/>
            <person name="Solomon M.B."/>
            <person name="Breakwell D.P."/>
            <person name="Burnett S.H."/>
            <person name="Grose J.H."/>
        </authorList>
    </citation>
    <scope>NUCLEOTIDE SEQUENCE [LARGE SCALE GENOMIC DNA]</scope>
    <source>
        <strain evidence="2 3">CECT 7799</strain>
    </source>
</reference>
<dbReference type="EMBL" id="CYPR01000100">
    <property type="protein sequence ID" value="CUH38899.1"/>
    <property type="molecule type" value="Genomic_DNA"/>
</dbReference>
<dbReference type="Proteomes" id="UP000049455">
    <property type="component" value="Unassembled WGS sequence"/>
</dbReference>
<dbReference type="InterPro" id="IPR036397">
    <property type="entry name" value="RNaseH_sf"/>
</dbReference>
<dbReference type="InterPro" id="IPR012337">
    <property type="entry name" value="RNaseH-like_sf"/>
</dbReference>